<proteinExistence type="predicted"/>
<sequence length="151" mass="17157">MTTILNQAGVSADDYCILGLATCFVREDGEIQEVEVIEPIPSAYWETMLRGVETSYKFVCAKTVGDILVNDSLQKPDEFPPQSQFCHNFTEMMLAATRTYKKKEEAQTHLPLGEKKADFNYSLSRKRILNNIKTVSDDDNVKQHPNTHKIL</sequence>
<dbReference type="KEGG" id="csn:Cyast_2499"/>
<dbReference type="EMBL" id="CP003940">
    <property type="protein sequence ID" value="AFZ48442.1"/>
    <property type="molecule type" value="Genomic_DNA"/>
</dbReference>
<dbReference type="eggNOG" id="ENOG50306UD">
    <property type="taxonomic scope" value="Bacteria"/>
</dbReference>
<accession>K9YPQ1</accession>
<dbReference type="Proteomes" id="UP000010483">
    <property type="component" value="Chromosome"/>
</dbReference>
<dbReference type="STRING" id="292563.Cyast_2499"/>
<evidence type="ECO:0000313" key="1">
    <source>
        <dbReference type="EMBL" id="AFZ48442.1"/>
    </source>
</evidence>
<evidence type="ECO:0000313" key="2">
    <source>
        <dbReference type="Proteomes" id="UP000010483"/>
    </source>
</evidence>
<protein>
    <submittedName>
        <fullName evidence="1">Uncharacterized protein</fullName>
    </submittedName>
</protein>
<dbReference type="HOGENOM" id="CLU_1702265_0_0_3"/>
<name>K9YPQ1_CYASC</name>
<reference evidence="2" key="1">
    <citation type="journal article" date="2013" name="Proc. Natl. Acad. Sci. U.S.A.">
        <title>Improving the coverage of the cyanobacterial phylum using diversity-driven genome sequencing.</title>
        <authorList>
            <person name="Shih P.M."/>
            <person name="Wu D."/>
            <person name="Latifi A."/>
            <person name="Axen S.D."/>
            <person name="Fewer D.P."/>
            <person name="Talla E."/>
            <person name="Calteau A."/>
            <person name="Cai F."/>
            <person name="Tandeau de Marsac N."/>
            <person name="Rippka R."/>
            <person name="Herdman M."/>
            <person name="Sivonen K."/>
            <person name="Coursin T."/>
            <person name="Laurent T."/>
            <person name="Goodwin L."/>
            <person name="Nolan M."/>
            <person name="Davenport K.W."/>
            <person name="Han C.S."/>
            <person name="Rubin E.M."/>
            <person name="Eisen J.A."/>
            <person name="Woyke T."/>
            <person name="Gugger M."/>
            <person name="Kerfeld C.A."/>
        </authorList>
    </citation>
    <scope>NUCLEOTIDE SEQUENCE [LARGE SCALE GENOMIC DNA]</scope>
    <source>
        <strain evidence="2">ATCC 29140 / PCC 7202</strain>
    </source>
</reference>
<gene>
    <name evidence="1" type="ordered locus">Cyast_2499</name>
</gene>
<dbReference type="AlphaFoldDB" id="K9YPQ1"/>
<dbReference type="BioCyc" id="CSTA292563:G1353-2499-MONOMER"/>
<keyword evidence="2" id="KW-1185">Reference proteome</keyword>
<organism evidence="1 2">
    <name type="scientific">Cyanobacterium stanieri (strain ATCC 29140 / PCC 7202)</name>
    <dbReference type="NCBI Taxonomy" id="292563"/>
    <lineage>
        <taxon>Bacteria</taxon>
        <taxon>Bacillati</taxon>
        <taxon>Cyanobacteriota</taxon>
        <taxon>Cyanophyceae</taxon>
        <taxon>Oscillatoriophycideae</taxon>
        <taxon>Chroococcales</taxon>
        <taxon>Geminocystaceae</taxon>
        <taxon>Cyanobacterium</taxon>
    </lineage>
</organism>